<dbReference type="HAMAP" id="MF_00081">
    <property type="entry name" value="HrcA"/>
    <property type="match status" value="1"/>
</dbReference>
<keyword evidence="3 5" id="KW-0346">Stress response</keyword>
<dbReference type="EMBL" id="RLIH01000003">
    <property type="protein sequence ID" value="RVU55339.1"/>
    <property type="molecule type" value="Genomic_DNA"/>
</dbReference>
<reference evidence="7 8" key="1">
    <citation type="submission" date="2018-11" db="EMBL/GenBank/DDBJ databases">
        <title>Genome sequencing and assembly of Anaerosphaera sp. nov., GS7-6-2.</title>
        <authorList>
            <person name="Rettenmaier R."/>
            <person name="Liebl W."/>
            <person name="Zverlov V."/>
        </authorList>
    </citation>
    <scope>NUCLEOTIDE SEQUENCE [LARGE SCALE GENOMIC DNA]</scope>
    <source>
        <strain evidence="7 8">GS7-6-2</strain>
    </source>
</reference>
<dbReference type="InterPro" id="IPR036388">
    <property type="entry name" value="WH-like_DNA-bd_sf"/>
</dbReference>
<dbReference type="InterPro" id="IPR029016">
    <property type="entry name" value="GAF-like_dom_sf"/>
</dbReference>
<comment type="function">
    <text evidence="5">Negative regulator of class I heat shock genes (grpE-dnaK-dnaJ and groELS operons). Prevents heat-shock induction of these operons.</text>
</comment>
<protein>
    <recommendedName>
        <fullName evidence="5">Heat-inducible transcription repressor HrcA</fullName>
    </recommendedName>
</protein>
<dbReference type="Proteomes" id="UP000288812">
    <property type="component" value="Unassembled WGS sequence"/>
</dbReference>
<dbReference type="GO" id="GO:0045892">
    <property type="term" value="P:negative regulation of DNA-templated transcription"/>
    <property type="evidence" value="ECO:0007669"/>
    <property type="project" value="UniProtKB-UniRule"/>
</dbReference>
<feature type="domain" description="Heat-inducible transcription repressor HrcA C-terminal" evidence="6">
    <location>
        <begin position="105"/>
        <end position="324"/>
    </location>
</feature>
<sequence length="343" mass="38997">MDERKMEILNAVINSYINIPNPVGSRTLSKDLKMGISSATIRNEMADLEELGYLSKPHTSAGRVPSDKAYRYFVDRLQEDFLNESGIEINVDLINKMFESVTGFDDLYENTVSLLAEETKCAAFILSLEKPDTMIKFIHLLNIDNYTILLLIIGNRGVVEKQIINVENPIPDHELKAICDMLNESLSGIDFQEIYGLKVVLKGSIIKYSDFISDVIKRASTFNEKVSSVDYYFDGITNLLNFEEFFNIDKAREFISFMEDKNSFLKFINDSSNSTDVEVIIGSENNMELMKANSLIKASFNPKNKQIGQIGIIGPTRMDYGKFINTVREFRDNLSFALDEIVR</sequence>
<dbReference type="SUPFAM" id="SSF55781">
    <property type="entry name" value="GAF domain-like"/>
    <property type="match status" value="1"/>
</dbReference>
<comment type="caution">
    <text evidence="7">The sequence shown here is derived from an EMBL/GenBank/DDBJ whole genome shotgun (WGS) entry which is preliminary data.</text>
</comment>
<comment type="similarity">
    <text evidence="5">Belongs to the HrcA family.</text>
</comment>
<dbReference type="InterPro" id="IPR002571">
    <property type="entry name" value="HrcA"/>
</dbReference>
<keyword evidence="2 5" id="KW-0805">Transcription regulation</keyword>
<accession>A0A437S8C2</accession>
<dbReference type="AlphaFoldDB" id="A0A437S8C2"/>
<name>A0A437S8C2_9FIRM</name>
<evidence type="ECO:0000256" key="4">
    <source>
        <dbReference type="ARBA" id="ARBA00023163"/>
    </source>
</evidence>
<dbReference type="Gene3D" id="1.10.10.10">
    <property type="entry name" value="Winged helix-like DNA-binding domain superfamily/Winged helix DNA-binding domain"/>
    <property type="match status" value="1"/>
</dbReference>
<dbReference type="PIRSF" id="PIRSF005485">
    <property type="entry name" value="HrcA"/>
    <property type="match status" value="1"/>
</dbReference>
<evidence type="ECO:0000256" key="3">
    <source>
        <dbReference type="ARBA" id="ARBA00023016"/>
    </source>
</evidence>
<proteinExistence type="inferred from homology"/>
<keyword evidence="4 5" id="KW-0804">Transcription</keyword>
<dbReference type="SUPFAM" id="SSF46785">
    <property type="entry name" value="Winged helix' DNA-binding domain"/>
    <property type="match status" value="1"/>
</dbReference>
<evidence type="ECO:0000313" key="7">
    <source>
        <dbReference type="EMBL" id="RVU55339.1"/>
    </source>
</evidence>
<dbReference type="InterPro" id="IPR021153">
    <property type="entry name" value="HrcA_C"/>
</dbReference>
<dbReference type="InterPro" id="IPR023120">
    <property type="entry name" value="WHTH_transcript_rep_HrcA_IDD"/>
</dbReference>
<evidence type="ECO:0000256" key="5">
    <source>
        <dbReference type="HAMAP-Rule" id="MF_00081"/>
    </source>
</evidence>
<dbReference type="Gene3D" id="3.30.390.60">
    <property type="entry name" value="Heat-inducible transcription repressor hrca homolog, domain 3"/>
    <property type="match status" value="1"/>
</dbReference>
<keyword evidence="8" id="KW-1185">Reference proteome</keyword>
<dbReference type="Gene3D" id="3.30.450.40">
    <property type="match status" value="1"/>
</dbReference>
<dbReference type="RefSeq" id="WP_127723857.1">
    <property type="nucleotide sequence ID" value="NZ_RLIH01000003.1"/>
</dbReference>
<evidence type="ECO:0000256" key="2">
    <source>
        <dbReference type="ARBA" id="ARBA00023015"/>
    </source>
</evidence>
<dbReference type="PANTHER" id="PTHR34824:SF1">
    <property type="entry name" value="HEAT-INDUCIBLE TRANSCRIPTION REPRESSOR HRCA"/>
    <property type="match status" value="1"/>
</dbReference>
<gene>
    <name evidence="5 7" type="primary">hrcA</name>
    <name evidence="7" type="ORF">EF514_03450</name>
</gene>
<dbReference type="NCBIfam" id="TIGR00331">
    <property type="entry name" value="hrcA"/>
    <property type="match status" value="1"/>
</dbReference>
<dbReference type="GO" id="GO:0003677">
    <property type="term" value="F:DNA binding"/>
    <property type="evidence" value="ECO:0007669"/>
    <property type="project" value="InterPro"/>
</dbReference>
<evidence type="ECO:0000256" key="1">
    <source>
        <dbReference type="ARBA" id="ARBA00022491"/>
    </source>
</evidence>
<organism evidence="7 8">
    <name type="scientific">Anaerosphaera multitolerans</name>
    <dbReference type="NCBI Taxonomy" id="2487351"/>
    <lineage>
        <taxon>Bacteria</taxon>
        <taxon>Bacillati</taxon>
        <taxon>Bacillota</taxon>
        <taxon>Tissierellia</taxon>
        <taxon>Tissierellales</taxon>
        <taxon>Peptoniphilaceae</taxon>
        <taxon>Anaerosphaera</taxon>
    </lineage>
</organism>
<dbReference type="PANTHER" id="PTHR34824">
    <property type="entry name" value="HEAT-INDUCIBLE TRANSCRIPTION REPRESSOR HRCA"/>
    <property type="match status" value="1"/>
</dbReference>
<dbReference type="InterPro" id="IPR036390">
    <property type="entry name" value="WH_DNA-bd_sf"/>
</dbReference>
<dbReference type="OrthoDB" id="9783139at2"/>
<evidence type="ECO:0000313" key="8">
    <source>
        <dbReference type="Proteomes" id="UP000288812"/>
    </source>
</evidence>
<dbReference type="Pfam" id="PF01628">
    <property type="entry name" value="HrcA"/>
    <property type="match status" value="1"/>
</dbReference>
<evidence type="ECO:0000259" key="6">
    <source>
        <dbReference type="Pfam" id="PF01628"/>
    </source>
</evidence>
<keyword evidence="1 5" id="KW-0678">Repressor</keyword>